<dbReference type="InterPro" id="IPR001680">
    <property type="entry name" value="WD40_rpt"/>
</dbReference>
<protein>
    <recommendedName>
        <fullName evidence="8">Pre-mRNA-processing factor 17</fullName>
    </recommendedName>
</protein>
<gene>
    <name evidence="11" type="ORF">MACJ_001314</name>
</gene>
<evidence type="ECO:0000256" key="1">
    <source>
        <dbReference type="ARBA" id="ARBA00004123"/>
    </source>
</evidence>
<dbReference type="GO" id="GO:0003729">
    <property type="term" value="F:mRNA binding"/>
    <property type="evidence" value="ECO:0007669"/>
    <property type="project" value="TreeGrafter"/>
</dbReference>
<dbReference type="OrthoDB" id="10257301at2759"/>
<feature type="repeat" description="WD" evidence="9">
    <location>
        <begin position="652"/>
        <end position="685"/>
    </location>
</feature>
<dbReference type="EMBL" id="CP056068">
    <property type="protein sequence ID" value="UKJ90381.1"/>
    <property type="molecule type" value="Genomic_DNA"/>
</dbReference>
<organism evidence="11 12">
    <name type="scientific">Theileria orientalis</name>
    <dbReference type="NCBI Taxonomy" id="68886"/>
    <lineage>
        <taxon>Eukaryota</taxon>
        <taxon>Sar</taxon>
        <taxon>Alveolata</taxon>
        <taxon>Apicomplexa</taxon>
        <taxon>Aconoidasida</taxon>
        <taxon>Piroplasmida</taxon>
        <taxon>Theileriidae</taxon>
        <taxon>Theileria</taxon>
    </lineage>
</organism>
<sequence length="685" mass="78290">MDLLESYQSDDETVQDSISDSSNLNILAPMPIDQYRKKYKRLNQDGFGIRDIKSVRNHGTNSDSGEMALLSFDEKDDQTNLRSRVYLDYRNSKHMSNDVSKSTGVEIYTTTNQETVVYDKNMDESLVVAIELGSRNNPLGIVRAESEADHIHAQDRAAETLKEKSQKMSKKQTHEHTRKGDDMMYANYPVDHPMFKAHSTLANYTNDGSTFFLSESFGSVHSTPSGVTEKVYFNEVAFQDDMLKNDLNVVLENDPKVVDVKRRRLKESELESEDLFGPWIPFEEGELPVHSSVLNKSESEEKEKKQKSRTKNQLASSFTKYTPEQAEHLNEVVVSDGKQTTKFNDVNVSTFHRKVDSERQYKSWVPAPKNMKQYDPEIYKAYLPKQEVYTYLGHTMAVQKIEFMPRTGHYLLSASMDGFVKIWDVNKARKCVRTYKGHSKGVRDISFIEDGSKFYSCSFDSNSILWDTEYGKIIGIYTVEKTPYCLTVFPKDERVFIVGGENKKASQFDSRTGEVVLEYAEHMGCVNTVTFIDGNRRILTTGDDKKLLVWDYNIPAVVKQISNPAMHTVPAVISHPNDKFVLAQSMDNQIVVYESSGSRFKQFGRKRFRGHQNSGYAIRPSCSHDGRYVASGDSRGKLFIWDWKTCKNLQTLSGHKAVTMDCKWHPSYQSTVATCSWDGTIKLWE</sequence>
<dbReference type="CDD" id="cd00200">
    <property type="entry name" value="WD40"/>
    <property type="match status" value="1"/>
</dbReference>
<keyword evidence="5" id="KW-0677">Repeat</keyword>
<proteinExistence type="predicted"/>
<dbReference type="GO" id="GO:0071013">
    <property type="term" value="C:catalytic step 2 spliceosome"/>
    <property type="evidence" value="ECO:0007669"/>
    <property type="project" value="InterPro"/>
</dbReference>
<dbReference type="PROSITE" id="PS50082">
    <property type="entry name" value="WD_REPEATS_2"/>
    <property type="match status" value="4"/>
</dbReference>
<dbReference type="AlphaFoldDB" id="A0A976M7Z3"/>
<evidence type="ECO:0000256" key="6">
    <source>
        <dbReference type="ARBA" id="ARBA00023187"/>
    </source>
</evidence>
<keyword evidence="4" id="KW-0747">Spliceosome</keyword>
<evidence type="ECO:0000256" key="9">
    <source>
        <dbReference type="PROSITE-ProRule" id="PRU00221"/>
    </source>
</evidence>
<keyword evidence="3" id="KW-0507">mRNA processing</keyword>
<keyword evidence="7" id="KW-0539">Nucleus</keyword>
<dbReference type="InterPro" id="IPR036322">
    <property type="entry name" value="WD40_repeat_dom_sf"/>
</dbReference>
<reference evidence="11" key="1">
    <citation type="submission" date="2022-07" db="EMBL/GenBank/DDBJ databases">
        <title>Evaluation of T. orientalis genome assembly methods using nanopore sequencing and analysis of variation between genomes.</title>
        <authorList>
            <person name="Yam J."/>
            <person name="Micallef M.L."/>
            <person name="Liu M."/>
            <person name="Djordjevic S.P."/>
            <person name="Bogema D.R."/>
            <person name="Jenkins C."/>
        </authorList>
    </citation>
    <scope>NUCLEOTIDE SEQUENCE</scope>
    <source>
        <strain evidence="11">Fish Creek</strain>
    </source>
</reference>
<keyword evidence="2 9" id="KW-0853">WD repeat</keyword>
<dbReference type="PANTHER" id="PTHR43979:SF1">
    <property type="entry name" value="PRE-MRNA-PROCESSING FACTOR 17"/>
    <property type="match status" value="1"/>
</dbReference>
<comment type="subcellular location">
    <subcellularLocation>
        <location evidence="1">Nucleus</location>
    </subcellularLocation>
</comment>
<feature type="repeat" description="WD" evidence="9">
    <location>
        <begin position="391"/>
        <end position="433"/>
    </location>
</feature>
<dbReference type="SMART" id="SM00320">
    <property type="entry name" value="WD40"/>
    <property type="match status" value="7"/>
</dbReference>
<accession>A0A976M7Z3</accession>
<dbReference type="InterPro" id="IPR019775">
    <property type="entry name" value="WD40_repeat_CS"/>
</dbReference>
<evidence type="ECO:0000313" key="12">
    <source>
        <dbReference type="Proteomes" id="UP000244803"/>
    </source>
</evidence>
<dbReference type="PANTHER" id="PTHR43979">
    <property type="entry name" value="PRE-MRNA-PROCESSING FACTOR 17"/>
    <property type="match status" value="1"/>
</dbReference>
<dbReference type="PROSITE" id="PS00678">
    <property type="entry name" value="WD_REPEATS_1"/>
    <property type="match status" value="1"/>
</dbReference>
<dbReference type="Pfam" id="PF00400">
    <property type="entry name" value="WD40"/>
    <property type="match status" value="5"/>
</dbReference>
<dbReference type="Proteomes" id="UP000244803">
    <property type="component" value="Chromosome 2"/>
</dbReference>
<evidence type="ECO:0000256" key="2">
    <source>
        <dbReference type="ARBA" id="ARBA00022574"/>
    </source>
</evidence>
<evidence type="ECO:0000256" key="5">
    <source>
        <dbReference type="ARBA" id="ARBA00022737"/>
    </source>
</evidence>
<feature type="repeat" description="WD" evidence="9">
    <location>
        <begin position="435"/>
        <end position="476"/>
    </location>
</feature>
<dbReference type="InterPro" id="IPR032847">
    <property type="entry name" value="PRPF17"/>
</dbReference>
<dbReference type="FunFam" id="2.130.10.10:FF:000034">
    <property type="entry name" value="Pre-mRNA-processing factor 17, putative"/>
    <property type="match status" value="1"/>
</dbReference>
<keyword evidence="6" id="KW-0508">mRNA splicing</keyword>
<name>A0A976M7Z3_THEOR</name>
<feature type="region of interest" description="Disordered" evidence="10">
    <location>
        <begin position="293"/>
        <end position="320"/>
    </location>
</feature>
<dbReference type="InterPro" id="IPR015943">
    <property type="entry name" value="WD40/YVTN_repeat-like_dom_sf"/>
</dbReference>
<evidence type="ECO:0000256" key="3">
    <source>
        <dbReference type="ARBA" id="ARBA00022664"/>
    </source>
</evidence>
<evidence type="ECO:0000256" key="4">
    <source>
        <dbReference type="ARBA" id="ARBA00022728"/>
    </source>
</evidence>
<feature type="repeat" description="WD" evidence="9">
    <location>
        <begin position="519"/>
        <end position="560"/>
    </location>
</feature>
<evidence type="ECO:0000256" key="7">
    <source>
        <dbReference type="ARBA" id="ARBA00023242"/>
    </source>
</evidence>
<evidence type="ECO:0000256" key="10">
    <source>
        <dbReference type="SAM" id="MobiDB-lite"/>
    </source>
</evidence>
<evidence type="ECO:0000256" key="8">
    <source>
        <dbReference type="ARBA" id="ARBA00068146"/>
    </source>
</evidence>
<feature type="compositionally biased region" description="Polar residues" evidence="10">
    <location>
        <begin position="311"/>
        <end position="320"/>
    </location>
</feature>
<dbReference type="SUPFAM" id="SSF50978">
    <property type="entry name" value="WD40 repeat-like"/>
    <property type="match status" value="1"/>
</dbReference>
<evidence type="ECO:0000313" key="11">
    <source>
        <dbReference type="EMBL" id="UKJ90381.1"/>
    </source>
</evidence>
<dbReference type="PROSITE" id="PS50294">
    <property type="entry name" value="WD_REPEATS_REGION"/>
    <property type="match status" value="4"/>
</dbReference>
<dbReference type="GO" id="GO:0000398">
    <property type="term" value="P:mRNA splicing, via spliceosome"/>
    <property type="evidence" value="ECO:0007669"/>
    <property type="project" value="InterPro"/>
</dbReference>
<dbReference type="Gene3D" id="2.130.10.10">
    <property type="entry name" value="YVTN repeat-like/Quinoprotein amine dehydrogenase"/>
    <property type="match status" value="2"/>
</dbReference>
<feature type="region of interest" description="Disordered" evidence="10">
    <location>
        <begin position="1"/>
        <end position="20"/>
    </location>
</feature>